<organism evidence="3 4">
    <name type="scientific">Eleutherodactylus coqui</name>
    <name type="common">Puerto Rican coqui</name>
    <dbReference type="NCBI Taxonomy" id="57060"/>
    <lineage>
        <taxon>Eukaryota</taxon>
        <taxon>Metazoa</taxon>
        <taxon>Chordata</taxon>
        <taxon>Craniata</taxon>
        <taxon>Vertebrata</taxon>
        <taxon>Euteleostomi</taxon>
        <taxon>Amphibia</taxon>
        <taxon>Batrachia</taxon>
        <taxon>Anura</taxon>
        <taxon>Neobatrachia</taxon>
        <taxon>Hyloidea</taxon>
        <taxon>Eleutherodactylidae</taxon>
        <taxon>Eleutherodactylinae</taxon>
        <taxon>Eleutherodactylus</taxon>
        <taxon>Eleutherodactylus</taxon>
    </lineage>
</organism>
<dbReference type="PANTHER" id="PTHR46228">
    <property type="entry name" value="KELCH DOMAIN-CONTAINING PROTEIN"/>
    <property type="match status" value="1"/>
</dbReference>
<evidence type="ECO:0000313" key="4">
    <source>
        <dbReference type="Proteomes" id="UP000770717"/>
    </source>
</evidence>
<sequence>MFVWGGYKNAPVRGFYDFYLPRDEIWIYDLINGVTWTRRKTKGSVPPSMSGSCAICVDGVLYLFGGHHSHGNTNMLFMLNLNSRDGDLFWEKLECKGTPPSPKDKLGVWVYQNKLIYFGGYGYYQEDSIGTFEFDETSFGNVGLPRGWNNHVHALHLDSFTWHRIVTTGKGPSPRAAHACATMGNRGYVFGGDTWIFSIKTNEWIPFQSCHAGKPRLWHTACASKEGEIFVFGGCANNLLAHHKAAHSNAVLVFSIQPRSLLRLSLETVISLKELLSDSLDCLPKHLLHYVHQRFASANNTCGS</sequence>
<dbReference type="Gene3D" id="2.120.10.80">
    <property type="entry name" value="Kelch-type beta propeller"/>
    <property type="match status" value="2"/>
</dbReference>
<dbReference type="Pfam" id="PF24681">
    <property type="entry name" value="Kelch_KLHDC2_KLHL20_DRC7"/>
    <property type="match status" value="1"/>
</dbReference>
<keyword evidence="4" id="KW-1185">Reference proteome</keyword>
<reference evidence="3" key="1">
    <citation type="thesis" date="2020" institute="ProQuest LLC" country="789 East Eisenhower Parkway, Ann Arbor, MI, USA">
        <title>Comparative Genomics and Chromosome Evolution.</title>
        <authorList>
            <person name="Mudd A.B."/>
        </authorList>
    </citation>
    <scope>NUCLEOTIDE SEQUENCE</scope>
    <source>
        <strain evidence="3">HN-11 Male</strain>
        <tissue evidence="3">Kidney and liver</tissue>
    </source>
</reference>
<dbReference type="SUPFAM" id="SSF117281">
    <property type="entry name" value="Kelch motif"/>
    <property type="match status" value="1"/>
</dbReference>
<proteinExistence type="predicted"/>
<dbReference type="EMBL" id="WNTK01000006">
    <property type="protein sequence ID" value="KAG9481152.1"/>
    <property type="molecule type" value="Genomic_DNA"/>
</dbReference>
<dbReference type="PANTHER" id="PTHR46228:SF3">
    <property type="entry name" value="KELCH DOMAIN-CONTAINING PROTEIN 2"/>
    <property type="match status" value="1"/>
</dbReference>
<dbReference type="OrthoDB" id="10251809at2759"/>
<name>A0A8J6F437_ELECQ</name>
<comment type="caution">
    <text evidence="3">The sequence shown here is derived from an EMBL/GenBank/DDBJ whole genome shotgun (WGS) entry which is preliminary data.</text>
</comment>
<evidence type="ECO:0000256" key="2">
    <source>
        <dbReference type="ARBA" id="ARBA00022737"/>
    </source>
</evidence>
<protein>
    <recommendedName>
        <fullName evidence="5">Kelch domain containing 2</fullName>
    </recommendedName>
</protein>
<gene>
    <name evidence="3" type="ORF">GDO78_010419</name>
</gene>
<dbReference type="Proteomes" id="UP000770717">
    <property type="component" value="Unassembled WGS sequence"/>
</dbReference>
<evidence type="ECO:0000313" key="3">
    <source>
        <dbReference type="EMBL" id="KAG9481152.1"/>
    </source>
</evidence>
<accession>A0A8J6F437</accession>
<dbReference type="InterPro" id="IPR015915">
    <property type="entry name" value="Kelch-typ_b-propeller"/>
</dbReference>
<keyword evidence="1" id="KW-0880">Kelch repeat</keyword>
<evidence type="ECO:0008006" key="5">
    <source>
        <dbReference type="Google" id="ProtNLM"/>
    </source>
</evidence>
<keyword evidence="2" id="KW-0677">Repeat</keyword>
<evidence type="ECO:0000256" key="1">
    <source>
        <dbReference type="ARBA" id="ARBA00022441"/>
    </source>
</evidence>
<dbReference type="AlphaFoldDB" id="A0A8J6F437"/>